<protein>
    <submittedName>
        <fullName evidence="1">Uncharacterized protein</fullName>
    </submittedName>
</protein>
<evidence type="ECO:0000313" key="1">
    <source>
        <dbReference type="EMBL" id="KAI8526218.1"/>
    </source>
</evidence>
<dbReference type="Proteomes" id="UP001062846">
    <property type="component" value="Chromosome 13"/>
</dbReference>
<name>A0ACC0LBS1_RHOML</name>
<comment type="caution">
    <text evidence="1">The sequence shown here is derived from an EMBL/GenBank/DDBJ whole genome shotgun (WGS) entry which is preliminary data.</text>
</comment>
<gene>
    <name evidence="1" type="ORF">RHMOL_Rhmol13G0291400</name>
</gene>
<evidence type="ECO:0000313" key="2">
    <source>
        <dbReference type="Proteomes" id="UP001062846"/>
    </source>
</evidence>
<accession>A0ACC0LBS1</accession>
<keyword evidence="2" id="KW-1185">Reference proteome</keyword>
<organism evidence="1 2">
    <name type="scientific">Rhododendron molle</name>
    <name type="common">Chinese azalea</name>
    <name type="synonym">Azalea mollis</name>
    <dbReference type="NCBI Taxonomy" id="49168"/>
    <lineage>
        <taxon>Eukaryota</taxon>
        <taxon>Viridiplantae</taxon>
        <taxon>Streptophyta</taxon>
        <taxon>Embryophyta</taxon>
        <taxon>Tracheophyta</taxon>
        <taxon>Spermatophyta</taxon>
        <taxon>Magnoliopsida</taxon>
        <taxon>eudicotyledons</taxon>
        <taxon>Gunneridae</taxon>
        <taxon>Pentapetalae</taxon>
        <taxon>asterids</taxon>
        <taxon>Ericales</taxon>
        <taxon>Ericaceae</taxon>
        <taxon>Ericoideae</taxon>
        <taxon>Rhodoreae</taxon>
        <taxon>Rhododendron</taxon>
    </lineage>
</organism>
<proteinExistence type="predicted"/>
<dbReference type="EMBL" id="CM046400">
    <property type="protein sequence ID" value="KAI8526218.1"/>
    <property type="molecule type" value="Genomic_DNA"/>
</dbReference>
<reference evidence="1" key="1">
    <citation type="submission" date="2022-02" db="EMBL/GenBank/DDBJ databases">
        <title>Plant Genome Project.</title>
        <authorList>
            <person name="Zhang R.-G."/>
        </authorList>
    </citation>
    <scope>NUCLEOTIDE SEQUENCE</scope>
    <source>
        <strain evidence="1">AT1</strain>
    </source>
</reference>
<sequence>MEAVSGLEGDLEELRETFRSGKTKEATWRRSQLQALLSLLREREGEILEALKQDIGKHPVESYRDEIGTVIKSVNYALGGLKQWMSSKKAKLPIVAFPTIAELVPEPLGLVLIISSWNFPFGLSLEPLIGAIAAGNVVVIKPSELAPAAASVLANTVHSYLDNKAVKVIQGGPSVGDQLLEQKWDKILFTGLFVLPQNFCTSKIFILCLCLEGRS</sequence>